<organism evidence="15 16">
    <name type="scientific">Methylocella tundrae</name>
    <dbReference type="NCBI Taxonomy" id="227605"/>
    <lineage>
        <taxon>Bacteria</taxon>
        <taxon>Pseudomonadati</taxon>
        <taxon>Pseudomonadota</taxon>
        <taxon>Alphaproteobacteria</taxon>
        <taxon>Hyphomicrobiales</taxon>
        <taxon>Beijerinckiaceae</taxon>
        <taxon>Methylocella</taxon>
    </lineage>
</organism>
<dbReference type="GO" id="GO:0071555">
    <property type="term" value="P:cell wall organization"/>
    <property type="evidence" value="ECO:0007669"/>
    <property type="project" value="UniProtKB-KW"/>
</dbReference>
<comment type="miscellaneous">
    <text evidence="14">Bacitracin is thought to be involved in the inhibition of peptidoglycan synthesis by sequestering undecaprenyl diphosphate, thereby reducing the pool of lipid carrier available.</text>
</comment>
<evidence type="ECO:0000256" key="9">
    <source>
        <dbReference type="ARBA" id="ARBA00023136"/>
    </source>
</evidence>
<dbReference type="GO" id="GO:0005886">
    <property type="term" value="C:plasma membrane"/>
    <property type="evidence" value="ECO:0007669"/>
    <property type="project" value="UniProtKB-SubCell"/>
</dbReference>
<keyword evidence="9 14" id="KW-0472">Membrane</keyword>
<dbReference type="Pfam" id="PF02673">
    <property type="entry name" value="BacA"/>
    <property type="match status" value="1"/>
</dbReference>
<dbReference type="RefSeq" id="WP_174513346.1">
    <property type="nucleotide sequence ID" value="NZ_CABFMQ020000098.1"/>
</dbReference>
<keyword evidence="10 14" id="KW-0046">Antibiotic resistance</keyword>
<feature type="transmembrane region" description="Helical" evidence="14">
    <location>
        <begin position="56"/>
        <end position="75"/>
    </location>
</feature>
<evidence type="ECO:0000256" key="6">
    <source>
        <dbReference type="ARBA" id="ARBA00022692"/>
    </source>
</evidence>
<gene>
    <name evidence="14 15" type="primary">uppP</name>
    <name evidence="15" type="ORF">MPC4_40178</name>
</gene>
<dbReference type="PANTHER" id="PTHR30622">
    <property type="entry name" value="UNDECAPRENYL-DIPHOSPHATASE"/>
    <property type="match status" value="1"/>
</dbReference>
<dbReference type="HAMAP" id="MF_01006">
    <property type="entry name" value="Undec_diphosphatase"/>
    <property type="match status" value="1"/>
</dbReference>
<evidence type="ECO:0000256" key="8">
    <source>
        <dbReference type="ARBA" id="ARBA00022989"/>
    </source>
</evidence>
<feature type="transmembrane region" description="Helical" evidence="14">
    <location>
        <begin position="101"/>
        <end position="123"/>
    </location>
</feature>
<dbReference type="PANTHER" id="PTHR30622:SF4">
    <property type="entry name" value="UNDECAPRENYL-DIPHOSPHATASE"/>
    <property type="match status" value="1"/>
</dbReference>
<evidence type="ECO:0000256" key="14">
    <source>
        <dbReference type="HAMAP-Rule" id="MF_01006"/>
    </source>
</evidence>
<comment type="similarity">
    <text evidence="2 14">Belongs to the UppP family.</text>
</comment>
<evidence type="ECO:0000256" key="3">
    <source>
        <dbReference type="ARBA" id="ARBA00012374"/>
    </source>
</evidence>
<evidence type="ECO:0000256" key="1">
    <source>
        <dbReference type="ARBA" id="ARBA00004651"/>
    </source>
</evidence>
<evidence type="ECO:0000256" key="7">
    <source>
        <dbReference type="ARBA" id="ARBA00022801"/>
    </source>
</evidence>
<dbReference type="GO" id="GO:0009252">
    <property type="term" value="P:peptidoglycan biosynthetic process"/>
    <property type="evidence" value="ECO:0007669"/>
    <property type="project" value="UniProtKB-KW"/>
</dbReference>
<evidence type="ECO:0000256" key="5">
    <source>
        <dbReference type="ARBA" id="ARBA00022475"/>
    </source>
</evidence>
<comment type="function">
    <text evidence="14">Catalyzes the dephosphorylation of undecaprenyl diphosphate (UPP). Confers resistance to bacitracin.</text>
</comment>
<keyword evidence="16" id="KW-1185">Reference proteome</keyword>
<keyword evidence="14" id="KW-0133">Cell shape</keyword>
<evidence type="ECO:0000313" key="16">
    <source>
        <dbReference type="Proteomes" id="UP000485880"/>
    </source>
</evidence>
<keyword evidence="5 14" id="KW-1003">Cell membrane</keyword>
<evidence type="ECO:0000313" key="15">
    <source>
        <dbReference type="EMBL" id="VTZ51581.1"/>
    </source>
</evidence>
<protein>
    <recommendedName>
        <fullName evidence="4 14">Undecaprenyl-diphosphatase</fullName>
        <ecNumber evidence="3 14">3.6.1.27</ecNumber>
    </recommendedName>
    <alternativeName>
        <fullName evidence="12 14">Bacitracin resistance protein</fullName>
    </alternativeName>
    <alternativeName>
        <fullName evidence="11 14">Undecaprenyl pyrophosphate phosphatase</fullName>
    </alternativeName>
</protein>
<keyword evidence="14" id="KW-0961">Cell wall biogenesis/degradation</keyword>
<evidence type="ECO:0000256" key="2">
    <source>
        <dbReference type="ARBA" id="ARBA00010621"/>
    </source>
</evidence>
<sequence>MASACTEGLDTGFVALGYAKVGVLGVVQGITELLPISSTAHMRIVPALLGWRDPGSAFSAAMQIAALAAVISYFWSDVRGLVFGSVGAALRRDFSDWNFRFAAWIILATIPIVIAGVLLAPILNACGSPLRSLTVIGLSCVVMAVLLALAELYSRPKRTVEHATLTDALVVGVAQVGALIPGVSRSGSTLTAALFRDFKRDEAARFSFLLGIPAIAAAGLHELWALHKAHLDAHGWSILAFGLVIASISAFGAIWGLLRILERFSAWPFVAYRALIGIFLLVAVFAGWLPN</sequence>
<dbReference type="InterPro" id="IPR003824">
    <property type="entry name" value="UppP"/>
</dbReference>
<proteinExistence type="inferred from homology"/>
<keyword evidence="6 14" id="KW-0812">Transmembrane</keyword>
<keyword evidence="14" id="KW-0573">Peptidoglycan synthesis</keyword>
<dbReference type="GO" id="GO:0046677">
    <property type="term" value="P:response to antibiotic"/>
    <property type="evidence" value="ECO:0007669"/>
    <property type="project" value="UniProtKB-UniRule"/>
</dbReference>
<feature type="transmembrane region" description="Helical" evidence="14">
    <location>
        <begin position="238"/>
        <end position="258"/>
    </location>
</feature>
<keyword evidence="8 14" id="KW-1133">Transmembrane helix</keyword>
<comment type="subcellular location">
    <subcellularLocation>
        <location evidence="1 14">Cell membrane</location>
        <topology evidence="1 14">Multi-pass membrane protein</topology>
    </subcellularLocation>
</comment>
<evidence type="ECO:0000256" key="13">
    <source>
        <dbReference type="ARBA" id="ARBA00047594"/>
    </source>
</evidence>
<comment type="catalytic activity">
    <reaction evidence="13 14">
        <text>di-trans,octa-cis-undecaprenyl diphosphate + H2O = di-trans,octa-cis-undecaprenyl phosphate + phosphate + H(+)</text>
        <dbReference type="Rhea" id="RHEA:28094"/>
        <dbReference type="ChEBI" id="CHEBI:15377"/>
        <dbReference type="ChEBI" id="CHEBI:15378"/>
        <dbReference type="ChEBI" id="CHEBI:43474"/>
        <dbReference type="ChEBI" id="CHEBI:58405"/>
        <dbReference type="ChEBI" id="CHEBI:60392"/>
        <dbReference type="EC" id="3.6.1.27"/>
    </reaction>
</comment>
<keyword evidence="7 14" id="KW-0378">Hydrolase</keyword>
<evidence type="ECO:0000256" key="4">
    <source>
        <dbReference type="ARBA" id="ARBA00021581"/>
    </source>
</evidence>
<feature type="transmembrane region" description="Helical" evidence="14">
    <location>
        <begin position="129"/>
        <end position="149"/>
    </location>
</feature>
<evidence type="ECO:0000256" key="11">
    <source>
        <dbReference type="ARBA" id="ARBA00032707"/>
    </source>
</evidence>
<evidence type="ECO:0000256" key="10">
    <source>
        <dbReference type="ARBA" id="ARBA00023251"/>
    </source>
</evidence>
<reference evidence="15 16" key="1">
    <citation type="submission" date="2019-05" db="EMBL/GenBank/DDBJ databases">
        <authorList>
            <person name="Farhan Ul Haque M."/>
        </authorList>
    </citation>
    <scope>NUCLEOTIDE SEQUENCE [LARGE SCALE GENOMIC DNA]</scope>
    <source>
        <strain evidence="15">2</strain>
    </source>
</reference>
<dbReference type="EC" id="3.6.1.27" evidence="3 14"/>
<dbReference type="EMBL" id="CABFMQ020000098">
    <property type="protein sequence ID" value="VTZ51581.1"/>
    <property type="molecule type" value="Genomic_DNA"/>
</dbReference>
<feature type="transmembrane region" description="Helical" evidence="14">
    <location>
        <begin position="206"/>
        <end position="226"/>
    </location>
</feature>
<dbReference type="GO" id="GO:0008360">
    <property type="term" value="P:regulation of cell shape"/>
    <property type="evidence" value="ECO:0007669"/>
    <property type="project" value="UniProtKB-KW"/>
</dbReference>
<dbReference type="GO" id="GO:0050380">
    <property type="term" value="F:undecaprenyl-diphosphatase activity"/>
    <property type="evidence" value="ECO:0007669"/>
    <property type="project" value="UniProtKB-UniRule"/>
</dbReference>
<evidence type="ECO:0000256" key="12">
    <source>
        <dbReference type="ARBA" id="ARBA00032932"/>
    </source>
</evidence>
<name>A0A8B6MA00_METTU</name>
<dbReference type="Proteomes" id="UP000485880">
    <property type="component" value="Unassembled WGS sequence"/>
</dbReference>
<feature type="transmembrane region" description="Helical" evidence="14">
    <location>
        <begin position="270"/>
        <end position="289"/>
    </location>
</feature>
<accession>A0A8B6MA00</accession>
<dbReference type="AlphaFoldDB" id="A0A8B6MA00"/>
<comment type="caution">
    <text evidence="15">The sequence shown here is derived from an EMBL/GenBank/DDBJ whole genome shotgun (WGS) entry which is preliminary data.</text>
</comment>